<evidence type="ECO:0000313" key="2">
    <source>
        <dbReference type="Proteomes" id="UP001152798"/>
    </source>
</evidence>
<keyword evidence="2" id="KW-1185">Reference proteome</keyword>
<gene>
    <name evidence="1" type="ORF">NEZAVI_LOCUS13185</name>
</gene>
<dbReference type="Proteomes" id="UP001152798">
    <property type="component" value="Chromosome 6"/>
</dbReference>
<protein>
    <submittedName>
        <fullName evidence="1">Uncharacterized protein</fullName>
    </submittedName>
</protein>
<accession>A0A9P0HMY8</accession>
<reference evidence="1" key="1">
    <citation type="submission" date="2022-01" db="EMBL/GenBank/DDBJ databases">
        <authorList>
            <person name="King R."/>
        </authorList>
    </citation>
    <scope>NUCLEOTIDE SEQUENCE</scope>
</reference>
<dbReference type="OrthoDB" id="6594360at2759"/>
<name>A0A9P0HMY8_NEZVI</name>
<dbReference type="AlphaFoldDB" id="A0A9P0HMY8"/>
<evidence type="ECO:0000313" key="1">
    <source>
        <dbReference type="EMBL" id="CAH1404855.1"/>
    </source>
</evidence>
<proteinExistence type="predicted"/>
<organism evidence="1 2">
    <name type="scientific">Nezara viridula</name>
    <name type="common">Southern green stink bug</name>
    <name type="synonym">Cimex viridulus</name>
    <dbReference type="NCBI Taxonomy" id="85310"/>
    <lineage>
        <taxon>Eukaryota</taxon>
        <taxon>Metazoa</taxon>
        <taxon>Ecdysozoa</taxon>
        <taxon>Arthropoda</taxon>
        <taxon>Hexapoda</taxon>
        <taxon>Insecta</taxon>
        <taxon>Pterygota</taxon>
        <taxon>Neoptera</taxon>
        <taxon>Paraneoptera</taxon>
        <taxon>Hemiptera</taxon>
        <taxon>Heteroptera</taxon>
        <taxon>Panheteroptera</taxon>
        <taxon>Pentatomomorpha</taxon>
        <taxon>Pentatomoidea</taxon>
        <taxon>Pentatomidae</taxon>
        <taxon>Pentatominae</taxon>
        <taxon>Nezara</taxon>
    </lineage>
</organism>
<sequence length="78" mass="9100">MSLSNTAVDYDFDDIKTLVVTALRQPSLPLKNKLYRIAKMKKKTVDPKLAALAQRYLEDIRRNAERRVDGSTWRFFNP</sequence>
<dbReference type="EMBL" id="OV725082">
    <property type="protein sequence ID" value="CAH1404855.1"/>
    <property type="molecule type" value="Genomic_DNA"/>
</dbReference>